<dbReference type="Proteomes" id="UP000323930">
    <property type="component" value="Unassembled WGS sequence"/>
</dbReference>
<evidence type="ECO:0000313" key="3">
    <source>
        <dbReference type="Proteomes" id="UP000323930"/>
    </source>
</evidence>
<dbReference type="SUPFAM" id="SSF110296">
    <property type="entry name" value="Oligoxyloglucan reducing end-specific cellobiohydrolase"/>
    <property type="match status" value="1"/>
</dbReference>
<organism evidence="2 3">
    <name type="scientific">Seonamhaeicola marinus</name>
    <dbReference type="NCBI Taxonomy" id="1912246"/>
    <lineage>
        <taxon>Bacteria</taxon>
        <taxon>Pseudomonadati</taxon>
        <taxon>Bacteroidota</taxon>
        <taxon>Flavobacteriia</taxon>
        <taxon>Flavobacteriales</taxon>
        <taxon>Flavobacteriaceae</taxon>
    </lineage>
</organism>
<comment type="caution">
    <text evidence="2">The sequence shown here is derived from an EMBL/GenBank/DDBJ whole genome shotgun (WGS) entry which is preliminary data.</text>
</comment>
<sequence>MKKVIILSMMLISMGITEAQASVPSPPMKDSISDYLLVKDLPIGFSPVTNLLSFADKLIIGGKDGVFTQQKNGEWKPMLQIPHSVIKLFESGGYAWAIVNKSKSKFRADVWVYRTRDGLTWEPCYKPHIRPLIAYDKQNKIMYRATKDIRYRSALFSAVEHIPLKLHDDKRLERICDIAVQSSSSHLLIGTHKELYLSKDFGKSFIPLNDKLGVPEANGHTYRLYVNDTYMLVEVDGYQLYLSRDGGESWETLSNQKPFTSSKGQWALRQILTLNKSRLMVKMNSDYFVMDLENGTFVQVHLPTYYAYGAFTIHDDMIYVAAQPPTELLMSNMAGRDRHFKAPLLKLSLHAVPACRLLAGNQKPEIFSGTKYIAPLVDGDSVYGRKDQFMWNVDTGKKLSERRIVSTVFTIGNRGHWYLKNAQIQNLRDDRFTGYTLMQSVDKGKSWQNTQTKMQQPLGSTYDDSLEISYSHYRWTVWKSDWKHNHATQHRFTNEEGEIIKLHVDNNSRLWVATTEGLFVSVPAGFKRIPLPFKTTRLPITGFALLTHHMVINYDNNIYISPIDEIAWRKYSLCDEMCNDDVSMAFRLVGHSDQLLVLQERKAFGHIWILNPATDSKERVFFPRGNGVIRKVQIRSNKQLLVETTGVPIIPDGEKNKGGLKVGSVIFSYNIHLNI</sequence>
<feature type="chain" id="PRO_5022666960" description="Exo-alpha-sialidase" evidence="1">
    <location>
        <begin position="22"/>
        <end position="675"/>
    </location>
</feature>
<proteinExistence type="predicted"/>
<evidence type="ECO:0000256" key="1">
    <source>
        <dbReference type="SAM" id="SignalP"/>
    </source>
</evidence>
<protein>
    <recommendedName>
        <fullName evidence="4">Exo-alpha-sialidase</fullName>
    </recommendedName>
</protein>
<dbReference type="RefSeq" id="WP_148544187.1">
    <property type="nucleotide sequence ID" value="NZ_VSDQ01000679.1"/>
</dbReference>
<feature type="signal peptide" evidence="1">
    <location>
        <begin position="1"/>
        <end position="21"/>
    </location>
</feature>
<keyword evidence="1" id="KW-0732">Signal</keyword>
<evidence type="ECO:0008006" key="4">
    <source>
        <dbReference type="Google" id="ProtNLM"/>
    </source>
</evidence>
<dbReference type="InterPro" id="IPR015943">
    <property type="entry name" value="WD40/YVTN_repeat-like_dom_sf"/>
</dbReference>
<name>A0A5D0HZK7_9FLAO</name>
<dbReference type="Gene3D" id="2.130.10.10">
    <property type="entry name" value="YVTN repeat-like/Quinoprotein amine dehydrogenase"/>
    <property type="match status" value="1"/>
</dbReference>
<accession>A0A5D0HZK7</accession>
<dbReference type="AlphaFoldDB" id="A0A5D0HZK7"/>
<keyword evidence="3" id="KW-1185">Reference proteome</keyword>
<dbReference type="OrthoDB" id="1438312at2"/>
<evidence type="ECO:0000313" key="2">
    <source>
        <dbReference type="EMBL" id="TYA74942.1"/>
    </source>
</evidence>
<gene>
    <name evidence="2" type="ORF">FUA24_16720</name>
</gene>
<dbReference type="EMBL" id="VSDQ01000679">
    <property type="protein sequence ID" value="TYA74942.1"/>
    <property type="molecule type" value="Genomic_DNA"/>
</dbReference>
<reference evidence="2 3" key="1">
    <citation type="submission" date="2019-08" db="EMBL/GenBank/DDBJ databases">
        <title>Seonamhaeicola sediminis sp. nov., isolated from marine sediment.</title>
        <authorList>
            <person name="Cao W.R."/>
        </authorList>
    </citation>
    <scope>NUCLEOTIDE SEQUENCE [LARGE SCALE GENOMIC DNA]</scope>
    <source>
        <strain evidence="2 3">B011</strain>
    </source>
</reference>